<accession>A0A4Z1IHZ9</accession>
<sequence>MYTEILTYQSPLDSVNKKHYVFRVPRFQPLPRIHTESLIVFLAFRQSFLTLSDVDRVRYGKKNTRDAFLNSFAPQYLEQNLHGISFERMCDLVQDLWAAKHFLAGSDLNKLFKGASCERQQDPAFRRLINVPILGEALEPNIWLSNQQSHYKPRITPSFRIRKLLSTRPCPLPRVDPDQHNFDRDNMIECPPVSDPSKSDLGPYEDDYECSTALPFPLRHFFLTTLQILFEESLFSFASQHFPAELVLNFKTCSKPIKLSSWSSHLHTNAADIRLNLGSSFALEYLLFFLGCLETMRDLVVHRKDEQWLTESGVPIGAINSMCEDSIILARPLGDTRAVSLRSAQEKLFMISEILLQIQTLPQRFSLLDEELEIDLMMKSSPQISKKWRICFTY</sequence>
<dbReference type="Proteomes" id="UP000297452">
    <property type="component" value="Unassembled WGS sequence"/>
</dbReference>
<dbReference type="OrthoDB" id="5324651at2759"/>
<organism evidence="1 2">
    <name type="scientific">Botryotinia narcissicola</name>
    <dbReference type="NCBI Taxonomy" id="278944"/>
    <lineage>
        <taxon>Eukaryota</taxon>
        <taxon>Fungi</taxon>
        <taxon>Dikarya</taxon>
        <taxon>Ascomycota</taxon>
        <taxon>Pezizomycotina</taxon>
        <taxon>Leotiomycetes</taxon>
        <taxon>Helotiales</taxon>
        <taxon>Sclerotiniaceae</taxon>
        <taxon>Botryotinia</taxon>
    </lineage>
</organism>
<protein>
    <submittedName>
        <fullName evidence="1">Uncharacterized protein</fullName>
    </submittedName>
</protein>
<comment type="caution">
    <text evidence="1">The sequence shown here is derived from an EMBL/GenBank/DDBJ whole genome shotgun (WGS) entry which is preliminary data.</text>
</comment>
<evidence type="ECO:0000313" key="1">
    <source>
        <dbReference type="EMBL" id="TGO60164.1"/>
    </source>
</evidence>
<reference evidence="1 2" key="1">
    <citation type="submission" date="2017-12" db="EMBL/GenBank/DDBJ databases">
        <title>Comparative genomics of Botrytis spp.</title>
        <authorList>
            <person name="Valero-Jimenez C.A."/>
            <person name="Tapia P."/>
            <person name="Veloso J."/>
            <person name="Silva-Moreno E."/>
            <person name="Staats M."/>
            <person name="Valdes J.H."/>
            <person name="Van Kan J.A.L."/>
        </authorList>
    </citation>
    <scope>NUCLEOTIDE SEQUENCE [LARGE SCALE GENOMIC DNA]</scope>
    <source>
        <strain evidence="1 2">MUCL2120</strain>
    </source>
</reference>
<dbReference type="EMBL" id="PQXJ01000150">
    <property type="protein sequence ID" value="TGO60164.1"/>
    <property type="molecule type" value="Genomic_DNA"/>
</dbReference>
<gene>
    <name evidence="1" type="ORF">BOTNAR_0150g00160</name>
</gene>
<keyword evidence="2" id="KW-1185">Reference proteome</keyword>
<dbReference type="AlphaFoldDB" id="A0A4Z1IHZ9"/>
<name>A0A4Z1IHZ9_9HELO</name>
<evidence type="ECO:0000313" key="2">
    <source>
        <dbReference type="Proteomes" id="UP000297452"/>
    </source>
</evidence>
<proteinExistence type="predicted"/>